<accession>A0ABV8SVQ1</accession>
<sequence length="336" mass="37604">MIDALDNPSWRELLLGELDEEVEACQRNDAMFKAFQESEKVGKIHSSLRPSGSDCVRLIEIGMRGQFPSREPWRPVGTEILSWFWTLVHPRFPETVQTHFAAASDPSRAYGLTLLATQSTPEAAASIVTLLREYPLPKCLPPRFFWEMSKRHAATGSRLFPKMLVEAGPHLAHVMNFLNVCLEGSALVPEALAPVSDWVASEAVRLLDALEPLQRSVGKQWRCDERHSSMRSQLGVFLDLLGVIPEATMAPCVRAVQLKDPLCAFFAMASMLKKNLQPPSAAIQLVAECFQTRVSLYNQLRHLNRLDLFPAHLLTFDSLCSREHGGVAPVSHRTRI</sequence>
<dbReference type="RefSeq" id="WP_380600384.1">
    <property type="nucleotide sequence ID" value="NZ_JBHSDU010000010.1"/>
</dbReference>
<comment type="caution">
    <text evidence="1">The sequence shown here is derived from an EMBL/GenBank/DDBJ whole genome shotgun (WGS) entry which is preliminary data.</text>
</comment>
<reference evidence="2" key="1">
    <citation type="journal article" date="2019" name="Int. J. Syst. Evol. Microbiol.">
        <title>The Global Catalogue of Microorganisms (GCM) 10K type strain sequencing project: providing services to taxonomists for standard genome sequencing and annotation.</title>
        <authorList>
            <consortium name="The Broad Institute Genomics Platform"/>
            <consortium name="The Broad Institute Genome Sequencing Center for Infectious Disease"/>
            <person name="Wu L."/>
            <person name="Ma J."/>
        </authorList>
    </citation>
    <scope>NUCLEOTIDE SEQUENCE [LARGE SCALE GENOMIC DNA]</scope>
    <source>
        <strain evidence="2">CGMCC 1.10759</strain>
    </source>
</reference>
<evidence type="ECO:0000313" key="2">
    <source>
        <dbReference type="Proteomes" id="UP001595904"/>
    </source>
</evidence>
<name>A0ABV8SVQ1_9GAMM</name>
<dbReference type="Proteomes" id="UP001595904">
    <property type="component" value="Unassembled WGS sequence"/>
</dbReference>
<organism evidence="1 2">
    <name type="scientific">Steroidobacter flavus</name>
    <dbReference type="NCBI Taxonomy" id="1842136"/>
    <lineage>
        <taxon>Bacteria</taxon>
        <taxon>Pseudomonadati</taxon>
        <taxon>Pseudomonadota</taxon>
        <taxon>Gammaproteobacteria</taxon>
        <taxon>Steroidobacterales</taxon>
        <taxon>Steroidobacteraceae</taxon>
        <taxon>Steroidobacter</taxon>
    </lineage>
</organism>
<protein>
    <submittedName>
        <fullName evidence="1">Uncharacterized protein</fullName>
    </submittedName>
</protein>
<gene>
    <name evidence="1" type="ORF">ACFPN2_21390</name>
</gene>
<keyword evidence="2" id="KW-1185">Reference proteome</keyword>
<proteinExistence type="predicted"/>
<dbReference type="EMBL" id="JBHSDU010000010">
    <property type="protein sequence ID" value="MFC4311656.1"/>
    <property type="molecule type" value="Genomic_DNA"/>
</dbReference>
<evidence type="ECO:0000313" key="1">
    <source>
        <dbReference type="EMBL" id="MFC4311656.1"/>
    </source>
</evidence>